<proteinExistence type="predicted"/>
<dbReference type="GO" id="GO:0072354">
    <property type="term" value="F:histone H3T3 kinase activity"/>
    <property type="evidence" value="ECO:0007669"/>
    <property type="project" value="TreeGrafter"/>
</dbReference>
<dbReference type="Gene3D" id="3.30.200.20">
    <property type="entry name" value="Phosphorylase Kinase, domain 1"/>
    <property type="match status" value="1"/>
</dbReference>
<keyword evidence="12" id="KW-1185">Reference proteome</keyword>
<comment type="catalytic activity">
    <reaction evidence="7">
        <text>L-threonyl-[protein] + ATP = O-phospho-L-threonyl-[protein] + ADP + H(+)</text>
        <dbReference type="Rhea" id="RHEA:46608"/>
        <dbReference type="Rhea" id="RHEA-COMP:11060"/>
        <dbReference type="Rhea" id="RHEA-COMP:11605"/>
        <dbReference type="ChEBI" id="CHEBI:15378"/>
        <dbReference type="ChEBI" id="CHEBI:30013"/>
        <dbReference type="ChEBI" id="CHEBI:30616"/>
        <dbReference type="ChEBI" id="CHEBI:61977"/>
        <dbReference type="ChEBI" id="CHEBI:456216"/>
        <dbReference type="EC" id="2.7.11.1"/>
    </reaction>
</comment>
<feature type="region of interest" description="Disordered" evidence="9">
    <location>
        <begin position="149"/>
        <end position="239"/>
    </location>
</feature>
<feature type="region of interest" description="Disordered" evidence="9">
    <location>
        <begin position="1"/>
        <end position="42"/>
    </location>
</feature>
<dbReference type="GO" id="GO:0005524">
    <property type="term" value="F:ATP binding"/>
    <property type="evidence" value="ECO:0007669"/>
    <property type="project" value="UniProtKB-KW"/>
</dbReference>
<feature type="compositionally biased region" description="Polar residues" evidence="9">
    <location>
        <begin position="1"/>
        <end position="11"/>
    </location>
</feature>
<evidence type="ECO:0000256" key="3">
    <source>
        <dbReference type="ARBA" id="ARBA00022679"/>
    </source>
</evidence>
<dbReference type="AlphaFoldDB" id="A0A165CR75"/>
<dbReference type="InterPro" id="IPR024604">
    <property type="entry name" value="GSG2_C"/>
</dbReference>
<dbReference type="SMART" id="SM01331">
    <property type="entry name" value="DUF3635"/>
    <property type="match status" value="1"/>
</dbReference>
<dbReference type="STRING" id="1314781.A0A165CR75"/>
<evidence type="ECO:0000256" key="8">
    <source>
        <dbReference type="ARBA" id="ARBA00048679"/>
    </source>
</evidence>
<evidence type="ECO:0000256" key="4">
    <source>
        <dbReference type="ARBA" id="ARBA00022741"/>
    </source>
</evidence>
<gene>
    <name evidence="11" type="ORF">EXIGLDRAFT_754662</name>
</gene>
<evidence type="ECO:0000256" key="7">
    <source>
        <dbReference type="ARBA" id="ARBA00047899"/>
    </source>
</evidence>
<organism evidence="11 12">
    <name type="scientific">Exidia glandulosa HHB12029</name>
    <dbReference type="NCBI Taxonomy" id="1314781"/>
    <lineage>
        <taxon>Eukaryota</taxon>
        <taxon>Fungi</taxon>
        <taxon>Dikarya</taxon>
        <taxon>Basidiomycota</taxon>
        <taxon>Agaricomycotina</taxon>
        <taxon>Agaricomycetes</taxon>
        <taxon>Auriculariales</taxon>
        <taxon>Exidiaceae</taxon>
        <taxon>Exidia</taxon>
    </lineage>
</organism>
<keyword evidence="4" id="KW-0547">Nucleotide-binding</keyword>
<dbReference type="Gene3D" id="1.10.510.10">
    <property type="entry name" value="Transferase(Phosphotransferase) domain 1"/>
    <property type="match status" value="1"/>
</dbReference>
<dbReference type="Proteomes" id="UP000077266">
    <property type="component" value="Unassembled WGS sequence"/>
</dbReference>
<protein>
    <recommendedName>
        <fullName evidence="1">non-specific serine/threonine protein kinase</fullName>
        <ecNumber evidence="1">2.7.11.1</ecNumber>
    </recommendedName>
</protein>
<comment type="catalytic activity">
    <reaction evidence="8">
        <text>L-seryl-[protein] + ATP = O-phospho-L-seryl-[protein] + ADP + H(+)</text>
        <dbReference type="Rhea" id="RHEA:17989"/>
        <dbReference type="Rhea" id="RHEA-COMP:9863"/>
        <dbReference type="Rhea" id="RHEA-COMP:11604"/>
        <dbReference type="ChEBI" id="CHEBI:15378"/>
        <dbReference type="ChEBI" id="CHEBI:29999"/>
        <dbReference type="ChEBI" id="CHEBI:30616"/>
        <dbReference type="ChEBI" id="CHEBI:83421"/>
        <dbReference type="ChEBI" id="CHEBI:456216"/>
        <dbReference type="EC" id="2.7.11.1"/>
    </reaction>
</comment>
<keyword evidence="5" id="KW-0418">Kinase</keyword>
<keyword evidence="3" id="KW-0808">Transferase</keyword>
<feature type="domain" description="Serine/threonine-protein kinase haspin C-terminal" evidence="10">
    <location>
        <begin position="632"/>
        <end position="725"/>
    </location>
</feature>
<dbReference type="GO" id="GO:0005737">
    <property type="term" value="C:cytoplasm"/>
    <property type="evidence" value="ECO:0007669"/>
    <property type="project" value="TreeGrafter"/>
</dbReference>
<dbReference type="PANTHER" id="PTHR24419">
    <property type="entry name" value="INTERLEUKIN-1 RECEPTOR-ASSOCIATED KINASE"/>
    <property type="match status" value="1"/>
</dbReference>
<dbReference type="GO" id="GO:0035556">
    <property type="term" value="P:intracellular signal transduction"/>
    <property type="evidence" value="ECO:0007669"/>
    <property type="project" value="TreeGrafter"/>
</dbReference>
<evidence type="ECO:0000256" key="5">
    <source>
        <dbReference type="ARBA" id="ARBA00022777"/>
    </source>
</evidence>
<dbReference type="GO" id="GO:0005634">
    <property type="term" value="C:nucleus"/>
    <property type="evidence" value="ECO:0007669"/>
    <property type="project" value="TreeGrafter"/>
</dbReference>
<dbReference type="Pfam" id="PF12330">
    <property type="entry name" value="Haspin_kinase"/>
    <property type="match status" value="1"/>
</dbReference>
<dbReference type="OrthoDB" id="5327538at2759"/>
<evidence type="ECO:0000256" key="2">
    <source>
        <dbReference type="ARBA" id="ARBA00022527"/>
    </source>
</evidence>
<dbReference type="PANTHER" id="PTHR24419:SF18">
    <property type="entry name" value="SERINE_THREONINE-PROTEIN KINASE HASPIN"/>
    <property type="match status" value="1"/>
</dbReference>
<dbReference type="EMBL" id="KV426296">
    <property type="protein sequence ID" value="KZV82945.1"/>
    <property type="molecule type" value="Genomic_DNA"/>
</dbReference>
<dbReference type="InParanoid" id="A0A165CR75"/>
<dbReference type="SUPFAM" id="SSF56112">
    <property type="entry name" value="Protein kinase-like (PK-like)"/>
    <property type="match status" value="1"/>
</dbReference>
<evidence type="ECO:0000313" key="12">
    <source>
        <dbReference type="Proteomes" id="UP000077266"/>
    </source>
</evidence>
<dbReference type="InterPro" id="IPR011009">
    <property type="entry name" value="Kinase-like_dom_sf"/>
</dbReference>
<keyword evidence="2" id="KW-0723">Serine/threonine-protein kinase</keyword>
<accession>A0A165CR75</accession>
<evidence type="ECO:0000256" key="6">
    <source>
        <dbReference type="ARBA" id="ARBA00022840"/>
    </source>
</evidence>
<reference evidence="11 12" key="1">
    <citation type="journal article" date="2016" name="Mol. Biol. Evol.">
        <title>Comparative Genomics of Early-Diverging Mushroom-Forming Fungi Provides Insights into the Origins of Lignocellulose Decay Capabilities.</title>
        <authorList>
            <person name="Nagy L.G."/>
            <person name="Riley R."/>
            <person name="Tritt A."/>
            <person name="Adam C."/>
            <person name="Daum C."/>
            <person name="Floudas D."/>
            <person name="Sun H."/>
            <person name="Yadav J.S."/>
            <person name="Pangilinan J."/>
            <person name="Larsson K.H."/>
            <person name="Matsuura K."/>
            <person name="Barry K."/>
            <person name="Labutti K."/>
            <person name="Kuo R."/>
            <person name="Ohm R.A."/>
            <person name="Bhattacharya S.S."/>
            <person name="Shirouzu T."/>
            <person name="Yoshinaga Y."/>
            <person name="Martin F.M."/>
            <person name="Grigoriev I.V."/>
            <person name="Hibbett D.S."/>
        </authorList>
    </citation>
    <scope>NUCLEOTIDE SEQUENCE [LARGE SCALE GENOMIC DNA]</scope>
    <source>
        <strain evidence="11 12">HHB12029</strain>
    </source>
</reference>
<name>A0A165CR75_EXIGL</name>
<evidence type="ECO:0000256" key="9">
    <source>
        <dbReference type="SAM" id="MobiDB-lite"/>
    </source>
</evidence>
<sequence>MLGHNTRQISTYGKRKRRVVNVDDDVALSPARPPPPNLLPLDVLSPELRRIWQQRPQATPKSKSVPLKAKPRAQTPPRTPLLETTNVAPPPSTAAPKPRKFSPYISPPTRKPLRTYKSKAAIRKAVIISSNSSSDEEVVPARSTKGKAKATVLASDDDDDKSEIAMARPVKMTSPVRGRRKASSTFKASSRPLPASPDSPTVISDSDDEYVPSPPKKISRARAPAARPARAPPAPVVQTSIPSSTVAPLLVARTAARRSPSVTNISDSDIPDGPLAVTSARVPKAPAPVARVPSRLVPVVLTAVRKVSANSATHNLSPARRPFVARTATPVRAVIPPRHRKVTPARFAPSLASSACSSLDSLVLPDGLDDVPPTPSVSSLSEDTPKFLRPLLYECEQDAPYAFASFLEAFPFDDALAGVKPAERKYKKLGEASYSEVFAIGNVVLKIIPLRNEDLPAVAGADGDEWTVPDESDAKDVLREITITREMGSTCSGFTKLLKAFVVRGVYPPLLLSLWDDYDKARGSESIRPGTFPRSQSYAILILPNLGTDLETFTFKPSNGWAQAYAIFWQVAKSLSVAEEKALFEHRDLHWGQIMVQRVAGAFGVCATIIDLGLSRMQIGQGNETHWAPFAEEIFEGTGDYQFDVYRLMRAHNGGDWAPFRPLTNVMWLHYIAVKLTQEKRLRKPTIAHERKCAGVLVEAENALASSVSLATGKRKARKGSPELFKSATDVVRWAEERGLLVDM</sequence>
<dbReference type="FunCoup" id="A0A165CR75">
    <property type="interactions" value="172"/>
</dbReference>
<evidence type="ECO:0000256" key="1">
    <source>
        <dbReference type="ARBA" id="ARBA00012513"/>
    </source>
</evidence>
<dbReference type="EC" id="2.7.11.1" evidence="1"/>
<feature type="region of interest" description="Disordered" evidence="9">
    <location>
        <begin position="54"/>
        <end position="112"/>
    </location>
</feature>
<keyword evidence="6" id="KW-0067">ATP-binding</keyword>
<dbReference type="GO" id="GO:0000278">
    <property type="term" value="P:mitotic cell cycle"/>
    <property type="evidence" value="ECO:0007669"/>
    <property type="project" value="TreeGrafter"/>
</dbReference>
<evidence type="ECO:0000259" key="10">
    <source>
        <dbReference type="SMART" id="SM01331"/>
    </source>
</evidence>
<evidence type="ECO:0000313" key="11">
    <source>
        <dbReference type="EMBL" id="KZV82945.1"/>
    </source>
</evidence>